<dbReference type="InterPro" id="IPR049258">
    <property type="entry name" value="ODAD1_CC"/>
</dbReference>
<evidence type="ECO:0000313" key="4">
    <source>
        <dbReference type="EMBL" id="ERL89370.1"/>
    </source>
</evidence>
<feature type="domain" description="ODAD1 central coiled coil region" evidence="3">
    <location>
        <begin position="147"/>
        <end position="425"/>
    </location>
</feature>
<evidence type="ECO:0000256" key="2">
    <source>
        <dbReference type="SAM" id="Coils"/>
    </source>
</evidence>
<proteinExistence type="predicted"/>
<sequence>MAEEVAPLTDEEKYELALQTEHELARLARTYTIMDRNRAEFMQAGACGKLAKHRKVLNIFIKEQKNILTDLAVASAGARVKEDVKLSSKLGHLLVEYDEFDNEIRTERNYTKEIEDQIQMVKKKTLDLAAQQISEDKYQERVLKGEQTVQTLENKLEVQVKKFCAICSDNVQLRSEIHHLLNERTEFNKIWDKLIKNLCIGKKFMIDLIEQATIAYDQREEWVSKLQFLRTKAHNELVAHIQEMREMQRKRDNDVKLQEFFATKGQKRFMKDLEDIYLKKRQKNKALIEVNLENYLNLLIAIREFAHIEHIPEIAKEFLNQEEENFAKFKYVNDLNKQMEELSDRLTICYAEIDAQKVLHEQRGQQQDETLKNFEEKVVNKKKEAAQKEAELHAVEQKLNAILGGMGTLFKLFRCDNNPLIHMLGHNETIHYYNAPLYMQILEKTIHEALVTVHSKEKNATAKKKGVKQEALVVRQDIIPAIIEPVERICQTSPCPLCVEHDLVSDVIDELQFAFTKEEIQEKLKTRLEIEGSQCGLHNVSACHLPKSRQIIQKRYQ</sequence>
<dbReference type="PANTHER" id="PTHR21694">
    <property type="entry name" value="COILED-COIL DOMAIN-CONTAINING PROTEIN 63"/>
    <property type="match status" value="1"/>
</dbReference>
<dbReference type="AlphaFoldDB" id="U4UHM1"/>
<dbReference type="STRING" id="77166.U4UHM1"/>
<reference evidence="4 5" key="1">
    <citation type="journal article" date="2013" name="Genome Biol.">
        <title>Draft genome of the mountain pine beetle, Dendroctonus ponderosae Hopkins, a major forest pest.</title>
        <authorList>
            <person name="Keeling C.I."/>
            <person name="Yuen M.M."/>
            <person name="Liao N.Y."/>
            <person name="Docking T.R."/>
            <person name="Chan S.K."/>
            <person name="Taylor G.A."/>
            <person name="Palmquist D.L."/>
            <person name="Jackman S.D."/>
            <person name="Nguyen A."/>
            <person name="Li M."/>
            <person name="Henderson H."/>
            <person name="Janes J.K."/>
            <person name="Zhao Y."/>
            <person name="Pandoh P."/>
            <person name="Moore R."/>
            <person name="Sperling F.A."/>
            <person name="Huber D.P."/>
            <person name="Birol I."/>
            <person name="Jones S.J."/>
            <person name="Bohlmann J."/>
        </authorList>
    </citation>
    <scope>NUCLEOTIDE SEQUENCE</scope>
</reference>
<feature type="coiled-coil region" evidence="2">
    <location>
        <begin position="332"/>
        <end position="398"/>
    </location>
</feature>
<dbReference type="Proteomes" id="UP000030742">
    <property type="component" value="Unassembled WGS sequence"/>
</dbReference>
<dbReference type="InterPro" id="IPR051876">
    <property type="entry name" value="ODA-DC/CCD"/>
</dbReference>
<evidence type="ECO:0000313" key="5">
    <source>
        <dbReference type="Proteomes" id="UP000030742"/>
    </source>
</evidence>
<organism evidence="4 5">
    <name type="scientific">Dendroctonus ponderosae</name>
    <name type="common">Mountain pine beetle</name>
    <dbReference type="NCBI Taxonomy" id="77166"/>
    <lineage>
        <taxon>Eukaryota</taxon>
        <taxon>Metazoa</taxon>
        <taxon>Ecdysozoa</taxon>
        <taxon>Arthropoda</taxon>
        <taxon>Hexapoda</taxon>
        <taxon>Insecta</taxon>
        <taxon>Pterygota</taxon>
        <taxon>Neoptera</taxon>
        <taxon>Endopterygota</taxon>
        <taxon>Coleoptera</taxon>
        <taxon>Polyphaga</taxon>
        <taxon>Cucujiformia</taxon>
        <taxon>Curculionidae</taxon>
        <taxon>Scolytinae</taxon>
        <taxon>Dendroctonus</taxon>
    </lineage>
</organism>
<dbReference type="Pfam" id="PF21773">
    <property type="entry name" value="ODAD1_CC"/>
    <property type="match status" value="1"/>
</dbReference>
<accession>U4UHM1</accession>
<gene>
    <name evidence="4" type="ORF">D910_06741</name>
</gene>
<dbReference type="PANTHER" id="PTHR21694:SF18">
    <property type="entry name" value="COILED-COIL DOMAIN-CONTAINING PROTEIN 63"/>
    <property type="match status" value="1"/>
</dbReference>
<evidence type="ECO:0000259" key="3">
    <source>
        <dbReference type="Pfam" id="PF21773"/>
    </source>
</evidence>
<dbReference type="EMBL" id="KB632168">
    <property type="protein sequence ID" value="ERL89370.1"/>
    <property type="molecule type" value="Genomic_DNA"/>
</dbReference>
<name>U4UHM1_DENPD</name>
<dbReference type="OrthoDB" id="6766775at2759"/>
<protein>
    <recommendedName>
        <fullName evidence="3">ODAD1 central coiled coil region domain-containing protein</fullName>
    </recommendedName>
</protein>
<evidence type="ECO:0000256" key="1">
    <source>
        <dbReference type="ARBA" id="ARBA00023054"/>
    </source>
</evidence>
<keyword evidence="1 2" id="KW-0175">Coiled coil</keyword>